<dbReference type="EMBL" id="BMMK01000011">
    <property type="protein sequence ID" value="GGM55401.1"/>
    <property type="molecule type" value="Genomic_DNA"/>
</dbReference>
<reference evidence="2" key="1">
    <citation type="journal article" date="2014" name="Int. J. Syst. Evol. Microbiol.">
        <title>Complete genome sequence of Corynebacterium casei LMG S-19264T (=DSM 44701T), isolated from a smear-ripened cheese.</title>
        <authorList>
            <consortium name="US DOE Joint Genome Institute (JGI-PGF)"/>
            <person name="Walter F."/>
            <person name="Albersmeier A."/>
            <person name="Kalinowski J."/>
            <person name="Ruckert C."/>
        </authorList>
    </citation>
    <scope>NUCLEOTIDE SEQUENCE</scope>
    <source>
        <strain evidence="2">CGMCC 4.5737</strain>
    </source>
</reference>
<evidence type="ECO:0000256" key="1">
    <source>
        <dbReference type="SAM" id="Phobius"/>
    </source>
</evidence>
<sequence length="77" mass="8468">MTPELLLSVFGPLGTVVAGYVATRQRQLRREIEELRSFRVAALHYIGSLVYLMASAGLTPPKPPEELGLDLSKVNDD</sequence>
<feature type="transmembrane region" description="Helical" evidence="1">
    <location>
        <begin position="35"/>
        <end position="54"/>
    </location>
</feature>
<gene>
    <name evidence="2" type="ORF">GCM10012275_28160</name>
</gene>
<comment type="caution">
    <text evidence="2">The sequence shown here is derived from an EMBL/GenBank/DDBJ whole genome shotgun (WGS) entry which is preliminary data.</text>
</comment>
<evidence type="ECO:0000313" key="3">
    <source>
        <dbReference type="Proteomes" id="UP000637578"/>
    </source>
</evidence>
<protein>
    <submittedName>
        <fullName evidence="2">Uncharacterized protein</fullName>
    </submittedName>
</protein>
<dbReference type="Proteomes" id="UP000637578">
    <property type="component" value="Unassembled WGS sequence"/>
</dbReference>
<keyword evidence="1" id="KW-1133">Transmembrane helix</keyword>
<keyword evidence="3" id="KW-1185">Reference proteome</keyword>
<name>A0A8J3FVZ6_9PSEU</name>
<keyword evidence="1" id="KW-0812">Transmembrane</keyword>
<organism evidence="2 3">
    <name type="scientific">Longimycelium tulufanense</name>
    <dbReference type="NCBI Taxonomy" id="907463"/>
    <lineage>
        <taxon>Bacteria</taxon>
        <taxon>Bacillati</taxon>
        <taxon>Actinomycetota</taxon>
        <taxon>Actinomycetes</taxon>
        <taxon>Pseudonocardiales</taxon>
        <taxon>Pseudonocardiaceae</taxon>
        <taxon>Longimycelium</taxon>
    </lineage>
</organism>
<feature type="transmembrane region" description="Helical" evidence="1">
    <location>
        <begin position="6"/>
        <end position="23"/>
    </location>
</feature>
<evidence type="ECO:0000313" key="2">
    <source>
        <dbReference type="EMBL" id="GGM55401.1"/>
    </source>
</evidence>
<reference evidence="2" key="2">
    <citation type="submission" date="2020-09" db="EMBL/GenBank/DDBJ databases">
        <authorList>
            <person name="Sun Q."/>
            <person name="Zhou Y."/>
        </authorList>
    </citation>
    <scope>NUCLEOTIDE SEQUENCE</scope>
    <source>
        <strain evidence="2">CGMCC 4.5737</strain>
    </source>
</reference>
<keyword evidence="1" id="KW-0472">Membrane</keyword>
<accession>A0A8J3FVZ6</accession>
<dbReference type="AlphaFoldDB" id="A0A8J3FVZ6"/>
<proteinExistence type="predicted"/>